<comment type="caution">
    <text evidence="2">The sequence shown here is derived from an EMBL/GenBank/DDBJ whole genome shotgun (WGS) entry which is preliminary data.</text>
</comment>
<evidence type="ECO:0000313" key="3">
    <source>
        <dbReference type="Proteomes" id="UP000324800"/>
    </source>
</evidence>
<gene>
    <name evidence="2" type="ORF">EZS28_055188</name>
</gene>
<evidence type="ECO:0000313" key="2">
    <source>
        <dbReference type="EMBL" id="KAA6316897.1"/>
    </source>
</evidence>
<name>A0A5J4Q5I9_9EUKA</name>
<sequence>MKKDKIKEKQIQKEQIKSKEKNTKKRSYIRKNSKKSLESENIDLNEGSSDDKDQGIKRIRLNEDEEQDDNEEDEEEEIDIEKQMIRELEKSLFGVEDELKSPQDTPQIDRERTLSDSLALSPLANDPFNSTNSSSSSSSSV</sequence>
<proteinExistence type="predicted"/>
<dbReference type="AlphaFoldDB" id="A0A5J4Q5I9"/>
<feature type="region of interest" description="Disordered" evidence="1">
    <location>
        <begin position="1"/>
        <end position="81"/>
    </location>
</feature>
<feature type="compositionally biased region" description="Acidic residues" evidence="1">
    <location>
        <begin position="63"/>
        <end position="79"/>
    </location>
</feature>
<feature type="compositionally biased region" description="Basic and acidic residues" evidence="1">
    <location>
        <begin position="97"/>
        <end position="114"/>
    </location>
</feature>
<reference evidence="2 3" key="1">
    <citation type="submission" date="2019-03" db="EMBL/GenBank/DDBJ databases">
        <title>Single cell metagenomics reveals metabolic interactions within the superorganism composed of flagellate Streblomastix strix and complex community of Bacteroidetes bacteria on its surface.</title>
        <authorList>
            <person name="Treitli S.C."/>
            <person name="Kolisko M."/>
            <person name="Husnik F."/>
            <person name="Keeling P."/>
            <person name="Hampl V."/>
        </authorList>
    </citation>
    <scope>NUCLEOTIDE SEQUENCE [LARGE SCALE GENOMIC DNA]</scope>
    <source>
        <strain evidence="2">ST1C</strain>
    </source>
</reference>
<accession>A0A5J4Q5I9</accession>
<dbReference type="Proteomes" id="UP000324800">
    <property type="component" value="Unassembled WGS sequence"/>
</dbReference>
<feature type="compositionally biased region" description="Basic and acidic residues" evidence="1">
    <location>
        <begin position="1"/>
        <end position="21"/>
    </location>
</feature>
<protein>
    <submittedName>
        <fullName evidence="2">Uncharacterized protein</fullName>
    </submittedName>
</protein>
<organism evidence="2 3">
    <name type="scientific">Streblomastix strix</name>
    <dbReference type="NCBI Taxonomy" id="222440"/>
    <lineage>
        <taxon>Eukaryota</taxon>
        <taxon>Metamonada</taxon>
        <taxon>Preaxostyla</taxon>
        <taxon>Oxymonadida</taxon>
        <taxon>Streblomastigidae</taxon>
        <taxon>Streblomastix</taxon>
    </lineage>
</organism>
<dbReference type="EMBL" id="SNRW01046821">
    <property type="protein sequence ID" value="KAA6316897.1"/>
    <property type="molecule type" value="Genomic_DNA"/>
</dbReference>
<feature type="region of interest" description="Disordered" evidence="1">
    <location>
        <begin position="93"/>
        <end position="141"/>
    </location>
</feature>
<feature type="compositionally biased region" description="Basic residues" evidence="1">
    <location>
        <begin position="22"/>
        <end position="34"/>
    </location>
</feature>
<evidence type="ECO:0000256" key="1">
    <source>
        <dbReference type="SAM" id="MobiDB-lite"/>
    </source>
</evidence>
<feature type="compositionally biased region" description="Basic and acidic residues" evidence="1">
    <location>
        <begin position="49"/>
        <end position="62"/>
    </location>
</feature>